<feature type="transmembrane region" description="Helical" evidence="6">
    <location>
        <begin position="181"/>
        <end position="204"/>
    </location>
</feature>
<evidence type="ECO:0000256" key="1">
    <source>
        <dbReference type="ARBA" id="ARBA00004141"/>
    </source>
</evidence>
<proteinExistence type="predicted"/>
<dbReference type="AlphaFoldDB" id="A0AAN7YLZ3"/>
<comment type="subcellular location">
    <subcellularLocation>
        <location evidence="1">Membrane</location>
        <topology evidence="1">Multi-pass membrane protein</topology>
    </subcellularLocation>
</comment>
<dbReference type="Proteomes" id="UP001310890">
    <property type="component" value="Unassembled WGS sequence"/>
</dbReference>
<evidence type="ECO:0008006" key="9">
    <source>
        <dbReference type="Google" id="ProtNLM"/>
    </source>
</evidence>
<feature type="transmembrane region" description="Helical" evidence="6">
    <location>
        <begin position="62"/>
        <end position="83"/>
    </location>
</feature>
<feature type="compositionally biased region" description="Polar residues" evidence="5">
    <location>
        <begin position="389"/>
        <end position="400"/>
    </location>
</feature>
<gene>
    <name evidence="7" type="ORF">LTR62_008254</name>
</gene>
<sequence>MKQATTTCPVPTGSEDYGVRGSAWKPMLWAAAGCTVATTTIALSLITLHVRRYRAPREQRQIIRIAFSTVIYAIVAFFELYRYDVARYIDPLGDFYEALGLCALFLLFIQYAAPSGTYDDHDDLFEAIQAAEEIKSTFDWPRISWIFVFQYPIVELVSVVIELSTTAGNHYCLNSLQPQFAHLWVEILCSIGIGFCVISIFQFRTAMKQRMKVRRGLAKLVCFKLIVFIRFTQAWVFSMLLEYNVIKTSESFSYNDILWGIPGLATCAEMVLFSLGFWYAFSSTEYGSNAKPRDTTLPLWKAVLDALNPMDLITGIIRIFPLFGEVSRSGDWSKWVASKKDKGLIGLVWKGLGKNKGGKSSGSGLTKYQELNESMGSLKKPAGSHDQRSASAVTVDSETAYSPPDAVSGDGMYQPPAESPTTEANAHLMAGNRDGQPHSSSRGYWNGRRYDRTPSPSSRFSFVETGGRDML</sequence>
<dbReference type="SMART" id="SM01417">
    <property type="entry name" value="Solute_trans_a"/>
    <property type="match status" value="1"/>
</dbReference>
<comment type="caution">
    <text evidence="7">The sequence shown here is derived from an EMBL/GenBank/DDBJ whole genome shotgun (WGS) entry which is preliminary data.</text>
</comment>
<dbReference type="PANTHER" id="PTHR23423">
    <property type="entry name" value="ORGANIC SOLUTE TRANSPORTER-RELATED"/>
    <property type="match status" value="1"/>
</dbReference>
<name>A0AAN7YLZ3_9PEZI</name>
<dbReference type="GO" id="GO:0016020">
    <property type="term" value="C:membrane"/>
    <property type="evidence" value="ECO:0007669"/>
    <property type="project" value="UniProtKB-SubCell"/>
</dbReference>
<feature type="transmembrane region" description="Helical" evidence="6">
    <location>
        <begin position="27"/>
        <end position="50"/>
    </location>
</feature>
<feature type="region of interest" description="Disordered" evidence="5">
    <location>
        <begin position="376"/>
        <end position="471"/>
    </location>
</feature>
<evidence type="ECO:0000256" key="5">
    <source>
        <dbReference type="SAM" id="MobiDB-lite"/>
    </source>
</evidence>
<dbReference type="Pfam" id="PF03619">
    <property type="entry name" value="Solute_trans_a"/>
    <property type="match status" value="1"/>
</dbReference>
<feature type="transmembrane region" description="Helical" evidence="6">
    <location>
        <begin position="216"/>
        <end position="237"/>
    </location>
</feature>
<dbReference type="InterPro" id="IPR005178">
    <property type="entry name" value="Ostalpha/TMEM184C"/>
</dbReference>
<feature type="transmembrane region" description="Helical" evidence="6">
    <location>
        <begin position="143"/>
        <end position="161"/>
    </location>
</feature>
<accession>A0AAN7YLZ3</accession>
<evidence type="ECO:0000256" key="3">
    <source>
        <dbReference type="ARBA" id="ARBA00022989"/>
    </source>
</evidence>
<feature type="transmembrane region" description="Helical" evidence="6">
    <location>
        <begin position="95"/>
        <end position="113"/>
    </location>
</feature>
<evidence type="ECO:0000256" key="6">
    <source>
        <dbReference type="SAM" id="Phobius"/>
    </source>
</evidence>
<dbReference type="EMBL" id="JAVRRL010000084">
    <property type="protein sequence ID" value="KAK5108514.1"/>
    <property type="molecule type" value="Genomic_DNA"/>
</dbReference>
<reference evidence="7" key="1">
    <citation type="submission" date="2023-08" db="EMBL/GenBank/DDBJ databases">
        <title>Black Yeasts Isolated from many extreme environments.</title>
        <authorList>
            <person name="Coleine C."/>
            <person name="Stajich J.E."/>
            <person name="Selbmann L."/>
        </authorList>
    </citation>
    <scope>NUCLEOTIDE SEQUENCE</scope>
    <source>
        <strain evidence="7">CCFEE 5401</strain>
    </source>
</reference>
<evidence type="ECO:0000256" key="4">
    <source>
        <dbReference type="ARBA" id="ARBA00023136"/>
    </source>
</evidence>
<protein>
    <recommendedName>
        <fullName evidence="9">DUF300-domain-containing protein</fullName>
    </recommendedName>
</protein>
<feature type="transmembrane region" description="Helical" evidence="6">
    <location>
        <begin position="257"/>
        <end position="281"/>
    </location>
</feature>
<keyword evidence="2 6" id="KW-0812">Transmembrane</keyword>
<keyword evidence="3 6" id="KW-1133">Transmembrane helix</keyword>
<evidence type="ECO:0000256" key="2">
    <source>
        <dbReference type="ARBA" id="ARBA00022692"/>
    </source>
</evidence>
<keyword evidence="4 6" id="KW-0472">Membrane</keyword>
<evidence type="ECO:0000313" key="7">
    <source>
        <dbReference type="EMBL" id="KAK5108514.1"/>
    </source>
</evidence>
<evidence type="ECO:0000313" key="8">
    <source>
        <dbReference type="Proteomes" id="UP001310890"/>
    </source>
</evidence>
<organism evidence="7 8">
    <name type="scientific">Meristemomyces frigidus</name>
    <dbReference type="NCBI Taxonomy" id="1508187"/>
    <lineage>
        <taxon>Eukaryota</taxon>
        <taxon>Fungi</taxon>
        <taxon>Dikarya</taxon>
        <taxon>Ascomycota</taxon>
        <taxon>Pezizomycotina</taxon>
        <taxon>Dothideomycetes</taxon>
        <taxon>Dothideomycetidae</taxon>
        <taxon>Mycosphaerellales</taxon>
        <taxon>Teratosphaeriaceae</taxon>
        <taxon>Meristemomyces</taxon>
    </lineage>
</organism>